<dbReference type="EMBL" id="JBHTIS010003290">
    <property type="protein sequence ID" value="MFD1051048.1"/>
    <property type="molecule type" value="Genomic_DNA"/>
</dbReference>
<reference evidence="2" key="1">
    <citation type="journal article" date="2019" name="Int. J. Syst. Evol. Microbiol.">
        <title>The Global Catalogue of Microorganisms (GCM) 10K type strain sequencing project: providing services to taxonomists for standard genome sequencing and annotation.</title>
        <authorList>
            <consortium name="The Broad Institute Genomics Platform"/>
            <consortium name="The Broad Institute Genome Sequencing Center for Infectious Disease"/>
            <person name="Wu L."/>
            <person name="Ma J."/>
        </authorList>
    </citation>
    <scope>NUCLEOTIDE SEQUENCE [LARGE SCALE GENOMIC DNA]</scope>
    <source>
        <strain evidence="2">JCM 31486</strain>
    </source>
</reference>
<dbReference type="InterPro" id="IPR029016">
    <property type="entry name" value="GAF-like_dom_sf"/>
</dbReference>
<proteinExistence type="predicted"/>
<evidence type="ECO:0000313" key="2">
    <source>
        <dbReference type="Proteomes" id="UP001597045"/>
    </source>
</evidence>
<keyword evidence="2" id="KW-1185">Reference proteome</keyword>
<sequence length="137" mass="14643">MTDPAAYAELVSQLRNGVHGGGPRALVDASWQRSLAARIDPDLTEPPVVYDRGEVVDMRAEHPLAAVMPALRAMLVTVADEAEHVMIVTDADGHLLWREGSAKVCVRADKVNLTEGTRWTEDAIGTNAMGTAIAVNG</sequence>
<protein>
    <submittedName>
        <fullName evidence="1">Transcriptional regulator</fullName>
    </submittedName>
</protein>
<dbReference type="Gene3D" id="3.30.450.40">
    <property type="match status" value="1"/>
</dbReference>
<organism evidence="1 2">
    <name type="scientific">Kibdelosporangium lantanae</name>
    <dbReference type="NCBI Taxonomy" id="1497396"/>
    <lineage>
        <taxon>Bacteria</taxon>
        <taxon>Bacillati</taxon>
        <taxon>Actinomycetota</taxon>
        <taxon>Actinomycetes</taxon>
        <taxon>Pseudonocardiales</taxon>
        <taxon>Pseudonocardiaceae</taxon>
        <taxon>Kibdelosporangium</taxon>
    </lineage>
</organism>
<feature type="non-terminal residue" evidence="1">
    <location>
        <position position="137"/>
    </location>
</feature>
<comment type="caution">
    <text evidence="1">The sequence shown here is derived from an EMBL/GenBank/DDBJ whole genome shotgun (WGS) entry which is preliminary data.</text>
</comment>
<name>A0ABW3MK94_9PSEU</name>
<gene>
    <name evidence="1" type="ORF">ACFQ1S_38725</name>
</gene>
<evidence type="ECO:0000313" key="1">
    <source>
        <dbReference type="EMBL" id="MFD1051048.1"/>
    </source>
</evidence>
<accession>A0ABW3MK94</accession>
<dbReference type="Proteomes" id="UP001597045">
    <property type="component" value="Unassembled WGS sequence"/>
</dbReference>